<name>A0A3L6KVU2_9TRYP</name>
<dbReference type="AlphaFoldDB" id="A0A3L6KVU2"/>
<accession>A0A3L6KVU2</accession>
<organism evidence="2 3">
    <name type="scientific">Trypanosoma brucei equiperdum</name>
    <dbReference type="NCBI Taxonomy" id="630700"/>
    <lineage>
        <taxon>Eukaryota</taxon>
        <taxon>Discoba</taxon>
        <taxon>Euglenozoa</taxon>
        <taxon>Kinetoplastea</taxon>
        <taxon>Metakinetoplastina</taxon>
        <taxon>Trypanosomatida</taxon>
        <taxon>Trypanosomatidae</taxon>
        <taxon>Trypanosoma</taxon>
    </lineage>
</organism>
<evidence type="ECO:0008006" key="4">
    <source>
        <dbReference type="Google" id="ProtNLM"/>
    </source>
</evidence>
<evidence type="ECO:0000256" key="1">
    <source>
        <dbReference type="SAM" id="Phobius"/>
    </source>
</evidence>
<proteinExistence type="predicted"/>
<dbReference type="Proteomes" id="UP000266743">
    <property type="component" value="Chromosome 11"/>
</dbReference>
<keyword evidence="1" id="KW-0472">Membrane</keyword>
<keyword evidence="1" id="KW-0812">Transmembrane</keyword>
<reference evidence="2 3" key="1">
    <citation type="submission" date="2018-09" db="EMBL/GenBank/DDBJ databases">
        <title>whole genome sequence of T. equiperdum IVM-t1 strain.</title>
        <authorList>
            <person name="Suganuma K."/>
        </authorList>
    </citation>
    <scope>NUCLEOTIDE SEQUENCE [LARGE SCALE GENOMIC DNA]</scope>
    <source>
        <strain evidence="2 3">IVM-t1</strain>
    </source>
</reference>
<sequence>MLRCSSFWAALPKVERRRRKGQQMTRSRMPDLPKSAGGYFFRQLRPYLPPAWQYGWRWKLLQGIWLGSALSFASYLVYVMYFRDSDSDIAQRAAQYTYVRNEHGQVVDIGYKPLIDAAHRARRRAQRLLEEECEE</sequence>
<gene>
    <name evidence="2" type="ORF">DPX39_110022700</name>
</gene>
<dbReference type="EMBL" id="QSBY01000011">
    <property type="protein sequence ID" value="RHW67888.1"/>
    <property type="molecule type" value="Genomic_DNA"/>
</dbReference>
<feature type="transmembrane region" description="Helical" evidence="1">
    <location>
        <begin position="64"/>
        <end position="82"/>
    </location>
</feature>
<evidence type="ECO:0000313" key="2">
    <source>
        <dbReference type="EMBL" id="RHW67888.1"/>
    </source>
</evidence>
<comment type="caution">
    <text evidence="2">The sequence shown here is derived from an EMBL/GenBank/DDBJ whole genome shotgun (WGS) entry which is preliminary data.</text>
</comment>
<keyword evidence="1" id="KW-1133">Transmembrane helix</keyword>
<evidence type="ECO:0000313" key="3">
    <source>
        <dbReference type="Proteomes" id="UP000266743"/>
    </source>
</evidence>
<protein>
    <recommendedName>
        <fullName evidence="4">Transmembrane protein</fullName>
    </recommendedName>
</protein>